<dbReference type="eggNOG" id="ENOG5030A8A">
    <property type="taxonomic scope" value="Bacteria"/>
</dbReference>
<reference evidence="4" key="1">
    <citation type="journal article" date="2013" name="Genome Announc.">
        <title>Whole-Genome Sequencing of Lactobacillus shenzhenensis Strain LY-73T.</title>
        <authorList>
            <person name="Lin Z."/>
            <person name="Liu Z."/>
            <person name="Yang R."/>
            <person name="Zou Y."/>
            <person name="Wan D."/>
            <person name="Chen J."/>
            <person name="Guo M."/>
            <person name="Zhao J."/>
            <person name="Fang C."/>
            <person name="Yang R."/>
            <person name="Liu F."/>
        </authorList>
    </citation>
    <scope>NUCLEOTIDE SEQUENCE [LARGE SCALE GENOMIC DNA]</scope>
    <source>
        <strain evidence="4">LY-73</strain>
    </source>
</reference>
<evidence type="ECO:0000256" key="1">
    <source>
        <dbReference type="SAM" id="MobiDB-lite"/>
    </source>
</evidence>
<evidence type="ECO:0000256" key="2">
    <source>
        <dbReference type="SAM" id="Phobius"/>
    </source>
</evidence>
<protein>
    <submittedName>
        <fullName evidence="3">Uncharacterized protein</fullName>
    </submittedName>
</protein>
<feature type="transmembrane region" description="Helical" evidence="2">
    <location>
        <begin position="31"/>
        <end position="51"/>
    </location>
</feature>
<proteinExistence type="predicted"/>
<sequence>MQGRKKESPMSSSRQQRLHPDKKKKRLWPKILIGFLIVVAVLVGLVIAFPFQSNNVLRSAMGGRDTPVDTAAKNQLVTALKGAKSGNSTTDALIDEAASRLQNTSMSQVRQAAQSSASAASLIQSETGISASQAQALSSFVFSHPEFTSIRQAIADGNWLQAYKAYKAMDNTDLIDALKSEGAGQ</sequence>
<evidence type="ECO:0000313" key="3">
    <source>
        <dbReference type="EMBL" id="ERL63686.1"/>
    </source>
</evidence>
<accession>U4TFZ4</accession>
<organism evidence="3 4">
    <name type="scientific">Schleiferilactobacillus shenzhenensis LY-73</name>
    <dbReference type="NCBI Taxonomy" id="1231336"/>
    <lineage>
        <taxon>Bacteria</taxon>
        <taxon>Bacillati</taxon>
        <taxon>Bacillota</taxon>
        <taxon>Bacilli</taxon>
        <taxon>Lactobacillales</taxon>
        <taxon>Lactobacillaceae</taxon>
        <taxon>Schleiferilactobacillus</taxon>
    </lineage>
</organism>
<evidence type="ECO:0000313" key="4">
    <source>
        <dbReference type="Proteomes" id="UP000030647"/>
    </source>
</evidence>
<keyword evidence="2" id="KW-0472">Membrane</keyword>
<feature type="region of interest" description="Disordered" evidence="1">
    <location>
        <begin position="1"/>
        <end position="23"/>
    </location>
</feature>
<dbReference type="EMBL" id="KI271620">
    <property type="protein sequence ID" value="ERL63686.1"/>
    <property type="molecule type" value="Genomic_DNA"/>
</dbReference>
<dbReference type="Proteomes" id="UP000030647">
    <property type="component" value="Unassembled WGS sequence"/>
</dbReference>
<gene>
    <name evidence="3" type="ORF">L248_2276</name>
</gene>
<dbReference type="AlphaFoldDB" id="U4TFZ4"/>
<keyword evidence="2" id="KW-0812">Transmembrane</keyword>
<dbReference type="HOGENOM" id="CLU_1459603_0_0_9"/>
<name>U4TFZ4_9LACO</name>
<keyword evidence="2" id="KW-1133">Transmembrane helix</keyword>
<keyword evidence="4" id="KW-1185">Reference proteome</keyword>